<accession>A0A448NTK3</accession>
<feature type="signal peptide" evidence="1">
    <location>
        <begin position="1"/>
        <end position="22"/>
    </location>
</feature>
<feature type="chain" id="PRO_5019249581" description="DUF4251 domain-containing protein" evidence="1">
    <location>
        <begin position="23"/>
        <end position="177"/>
    </location>
</feature>
<dbReference type="Pfam" id="PF14059">
    <property type="entry name" value="DUF4251"/>
    <property type="match status" value="1"/>
</dbReference>
<keyword evidence="4" id="KW-1185">Reference proteome</keyword>
<dbReference type="PROSITE" id="PS51257">
    <property type="entry name" value="PROKAR_LIPOPROTEIN"/>
    <property type="match status" value="1"/>
</dbReference>
<dbReference type="OrthoDB" id="1097715at2"/>
<gene>
    <name evidence="2" type="ORF">HY04_06635</name>
    <name evidence="3" type="ORF">NCTC13489_02339</name>
</gene>
<keyword evidence="1" id="KW-0732">Signal</keyword>
<dbReference type="RefSeq" id="WP_034718382.1">
    <property type="nucleotide sequence ID" value="NZ_FOIX01000001.1"/>
</dbReference>
<sequence length="177" mass="19962">MKNLLTIASVAFMLLVTFSCSTQNNIPSANIARLLESNQFTFMAERANPMDADVIKAMNSLPGGGGSRILNLDSGYTIEIRKEKLSVTLPYFGRMYNANMDDSKNSYRFTTTDFTVDKKQGKKGSSIYTIVAKDQQNMRTIYMEVFKNGKTYVSIDSNDRQSISYNGYIMENTMLKK</sequence>
<reference evidence="2 4" key="1">
    <citation type="submission" date="2014-07" db="EMBL/GenBank/DDBJ databases">
        <authorList>
            <person name="Pisani N.G."/>
            <person name="Newman J.D."/>
        </authorList>
    </citation>
    <scope>NUCLEOTIDE SEQUENCE [LARGE SCALE GENOMIC DNA]</scope>
    <source>
        <strain evidence="2 4">LMG 24720</strain>
    </source>
</reference>
<protein>
    <recommendedName>
        <fullName evidence="6">DUF4251 domain-containing protein</fullName>
    </recommendedName>
</protein>
<name>A0A448NTK3_9FLAO</name>
<dbReference type="EMBL" id="LR134441">
    <property type="protein sequence ID" value="VEI00786.1"/>
    <property type="molecule type" value="Genomic_DNA"/>
</dbReference>
<dbReference type="EMBL" id="JPEP01000002">
    <property type="protein sequence ID" value="KEY18192.1"/>
    <property type="molecule type" value="Genomic_DNA"/>
</dbReference>
<dbReference type="STRING" id="266748.HY04_06635"/>
<dbReference type="Proteomes" id="UP000270036">
    <property type="component" value="Chromosome"/>
</dbReference>
<evidence type="ECO:0000313" key="4">
    <source>
        <dbReference type="Proteomes" id="UP000028349"/>
    </source>
</evidence>
<proteinExistence type="predicted"/>
<evidence type="ECO:0000313" key="2">
    <source>
        <dbReference type="EMBL" id="KEY18192.1"/>
    </source>
</evidence>
<organism evidence="3 5">
    <name type="scientific">Kaistella antarctica</name>
    <dbReference type="NCBI Taxonomy" id="266748"/>
    <lineage>
        <taxon>Bacteria</taxon>
        <taxon>Pseudomonadati</taxon>
        <taxon>Bacteroidota</taxon>
        <taxon>Flavobacteriia</taxon>
        <taxon>Flavobacteriales</taxon>
        <taxon>Weeksellaceae</taxon>
        <taxon>Chryseobacterium group</taxon>
        <taxon>Kaistella</taxon>
    </lineage>
</organism>
<dbReference type="KEGG" id="cant:NCTC13489_02339"/>
<reference evidence="3 5" key="2">
    <citation type="submission" date="2018-12" db="EMBL/GenBank/DDBJ databases">
        <authorList>
            <consortium name="Pathogen Informatics"/>
        </authorList>
    </citation>
    <scope>NUCLEOTIDE SEQUENCE [LARGE SCALE GENOMIC DNA]</scope>
    <source>
        <strain evidence="3 5">NCTC13489</strain>
    </source>
</reference>
<dbReference type="Proteomes" id="UP000028349">
    <property type="component" value="Unassembled WGS sequence"/>
</dbReference>
<evidence type="ECO:0008006" key="6">
    <source>
        <dbReference type="Google" id="ProtNLM"/>
    </source>
</evidence>
<dbReference type="InterPro" id="IPR025347">
    <property type="entry name" value="DUF4251"/>
</dbReference>
<evidence type="ECO:0000313" key="3">
    <source>
        <dbReference type="EMBL" id="VEI00786.1"/>
    </source>
</evidence>
<dbReference type="AlphaFoldDB" id="A0A448NTK3"/>
<evidence type="ECO:0000256" key="1">
    <source>
        <dbReference type="SAM" id="SignalP"/>
    </source>
</evidence>
<dbReference type="Gene3D" id="2.40.128.410">
    <property type="match status" value="1"/>
</dbReference>
<evidence type="ECO:0000313" key="5">
    <source>
        <dbReference type="Proteomes" id="UP000270036"/>
    </source>
</evidence>